<comment type="caution">
    <text evidence="1">The sequence shown here is derived from an EMBL/GenBank/DDBJ whole genome shotgun (WGS) entry which is preliminary data.</text>
</comment>
<name>A0A0A0JTE7_9MICO</name>
<dbReference type="Proteomes" id="UP000030013">
    <property type="component" value="Unassembled WGS sequence"/>
</dbReference>
<dbReference type="AlphaFoldDB" id="A0A0A0JTE7"/>
<evidence type="ECO:0000313" key="2">
    <source>
        <dbReference type="Proteomes" id="UP000030013"/>
    </source>
</evidence>
<dbReference type="STRING" id="1385519.N801_19885"/>
<protein>
    <submittedName>
        <fullName evidence="1">Uncharacterized protein</fullName>
    </submittedName>
</protein>
<organism evidence="1 2">
    <name type="scientific">Knoellia aerolata DSM 18566</name>
    <dbReference type="NCBI Taxonomy" id="1385519"/>
    <lineage>
        <taxon>Bacteria</taxon>
        <taxon>Bacillati</taxon>
        <taxon>Actinomycetota</taxon>
        <taxon>Actinomycetes</taxon>
        <taxon>Micrococcales</taxon>
        <taxon>Intrasporangiaceae</taxon>
        <taxon>Knoellia</taxon>
    </lineage>
</organism>
<dbReference type="EMBL" id="AVPL01000086">
    <property type="protein sequence ID" value="KGN38921.1"/>
    <property type="molecule type" value="Genomic_DNA"/>
</dbReference>
<sequence length="36" mass="3965">MELFSSFTGSGLWGSLGWLPLGDVIDLVTGWCMVCW</sequence>
<evidence type="ECO:0000313" key="1">
    <source>
        <dbReference type="EMBL" id="KGN38921.1"/>
    </source>
</evidence>
<gene>
    <name evidence="1" type="ORF">N801_19885</name>
</gene>
<accession>A0A0A0JTE7</accession>
<reference evidence="1 2" key="1">
    <citation type="submission" date="2013-08" db="EMBL/GenBank/DDBJ databases">
        <title>The genome sequence of Knoellia aerolata.</title>
        <authorList>
            <person name="Zhu W."/>
            <person name="Wang G."/>
        </authorList>
    </citation>
    <scope>NUCLEOTIDE SEQUENCE [LARGE SCALE GENOMIC DNA]</scope>
    <source>
        <strain evidence="1 2">DSM 18566</strain>
    </source>
</reference>
<keyword evidence="2" id="KW-1185">Reference proteome</keyword>
<proteinExistence type="predicted"/>